<keyword evidence="1" id="KW-1133">Transmembrane helix</keyword>
<protein>
    <submittedName>
        <fullName evidence="2">Uncharacterized protein</fullName>
    </submittedName>
</protein>
<feature type="transmembrane region" description="Helical" evidence="1">
    <location>
        <begin position="43"/>
        <end position="61"/>
    </location>
</feature>
<feature type="transmembrane region" description="Helical" evidence="1">
    <location>
        <begin position="81"/>
        <end position="106"/>
    </location>
</feature>
<keyword evidence="1" id="KW-0812">Transmembrane</keyword>
<keyword evidence="3" id="KW-1185">Reference proteome</keyword>
<sequence length="178" mass="19490">MARTLTKQTHSDFMLRVRRLEPKFHVQGERAYAKDRTPSRRTLSTLLGFGWIYTVTAIANGRDHIAGSLREGSLPAEYHPWIFAGLTVLLAASAVMILLHIARWLFHGGNKKRNSGGILLGALGALMLFYTPASLWTQGFGMLDGHSRTVLSQAGAALEDTLPGIRIETVSFVASSGR</sequence>
<dbReference type="RefSeq" id="WP_023850712.1">
    <property type="nucleotide sequence ID" value="NZ_CP047166.1"/>
</dbReference>
<dbReference type="Proteomes" id="UP000596387">
    <property type="component" value="Chromosome"/>
</dbReference>
<evidence type="ECO:0000313" key="3">
    <source>
        <dbReference type="Proteomes" id="UP000596387"/>
    </source>
</evidence>
<gene>
    <name evidence="2" type="ORF">GQA70_09425</name>
</gene>
<evidence type="ECO:0000256" key="1">
    <source>
        <dbReference type="SAM" id="Phobius"/>
    </source>
</evidence>
<accession>A0ABX7F7Z6</accession>
<proteinExistence type="predicted"/>
<reference evidence="2 3" key="1">
    <citation type="submission" date="2019-12" db="EMBL/GenBank/DDBJ databases">
        <title>Complete Genome Sequence of a Quorum-Sensing Bacterium,Rhodobacteraceae bacterium C31, Isolated from a marine microalgae symbiotic bacteria.</title>
        <authorList>
            <person name="Zhang Y."/>
        </authorList>
    </citation>
    <scope>NUCLEOTIDE SEQUENCE [LARGE SCALE GENOMIC DNA]</scope>
    <source>
        <strain evidence="2 3">C31</strain>
    </source>
</reference>
<dbReference type="EMBL" id="CP047166">
    <property type="protein sequence ID" value="QRF66508.1"/>
    <property type="molecule type" value="Genomic_DNA"/>
</dbReference>
<feature type="transmembrane region" description="Helical" evidence="1">
    <location>
        <begin position="118"/>
        <end position="137"/>
    </location>
</feature>
<keyword evidence="1" id="KW-0472">Membrane</keyword>
<evidence type="ECO:0000313" key="2">
    <source>
        <dbReference type="EMBL" id="QRF66508.1"/>
    </source>
</evidence>
<name>A0ABX7F7Z6_9RHOB</name>
<organism evidence="2 3">
    <name type="scientific">Ponticoccus alexandrii</name>
    <dbReference type="NCBI Taxonomy" id="1943633"/>
    <lineage>
        <taxon>Bacteria</taxon>
        <taxon>Pseudomonadati</taxon>
        <taxon>Pseudomonadota</taxon>
        <taxon>Alphaproteobacteria</taxon>
        <taxon>Rhodobacterales</taxon>
        <taxon>Roseobacteraceae</taxon>
        <taxon>Ponticoccus</taxon>
    </lineage>
</organism>